<dbReference type="EMBL" id="AVOT02025171">
    <property type="protein sequence ID" value="MBW0516308.1"/>
    <property type="molecule type" value="Genomic_DNA"/>
</dbReference>
<keyword evidence="2" id="KW-1185">Reference proteome</keyword>
<evidence type="ECO:0000313" key="1">
    <source>
        <dbReference type="EMBL" id="MBW0516308.1"/>
    </source>
</evidence>
<accession>A0A9Q3HT18</accession>
<proteinExistence type="predicted"/>
<protein>
    <submittedName>
        <fullName evidence="1">Uncharacterized protein</fullName>
    </submittedName>
</protein>
<gene>
    <name evidence="1" type="ORF">O181_056023</name>
</gene>
<organism evidence="1 2">
    <name type="scientific">Austropuccinia psidii MF-1</name>
    <dbReference type="NCBI Taxonomy" id="1389203"/>
    <lineage>
        <taxon>Eukaryota</taxon>
        <taxon>Fungi</taxon>
        <taxon>Dikarya</taxon>
        <taxon>Basidiomycota</taxon>
        <taxon>Pucciniomycotina</taxon>
        <taxon>Pucciniomycetes</taxon>
        <taxon>Pucciniales</taxon>
        <taxon>Sphaerophragmiaceae</taxon>
        <taxon>Austropuccinia</taxon>
    </lineage>
</organism>
<dbReference type="Proteomes" id="UP000765509">
    <property type="component" value="Unassembled WGS sequence"/>
</dbReference>
<evidence type="ECO:0000313" key="2">
    <source>
        <dbReference type="Proteomes" id="UP000765509"/>
    </source>
</evidence>
<comment type="caution">
    <text evidence="1">The sequence shown here is derived from an EMBL/GenBank/DDBJ whole genome shotgun (WGS) entry which is preliminary data.</text>
</comment>
<dbReference type="AlphaFoldDB" id="A0A9Q3HT18"/>
<sequence>MSWFVALVQDPNSSHANPYACSGFQHFKQLLTAGFQFFTRKSLRLYKLPKIQTTPYTGARSQCLPCKSLCCAGSQKFKSFLMQVLASNNSHANPDACAGSRQFKQFLMPGQASNNSHANPYACAGSDNAKNSLRLCRLPTINMQILTFLKVPDN</sequence>
<reference evidence="1" key="1">
    <citation type="submission" date="2021-03" db="EMBL/GenBank/DDBJ databases">
        <title>Draft genome sequence of rust myrtle Austropuccinia psidii MF-1, a brazilian biotype.</title>
        <authorList>
            <person name="Quecine M.C."/>
            <person name="Pachon D.M.R."/>
            <person name="Bonatelli M.L."/>
            <person name="Correr F.H."/>
            <person name="Franceschini L.M."/>
            <person name="Leite T.F."/>
            <person name="Margarido G.R.A."/>
            <person name="Almeida C.A."/>
            <person name="Ferrarezi J.A."/>
            <person name="Labate C.A."/>
        </authorList>
    </citation>
    <scope>NUCLEOTIDE SEQUENCE</scope>
    <source>
        <strain evidence="1">MF-1</strain>
    </source>
</reference>
<name>A0A9Q3HT18_9BASI</name>